<evidence type="ECO:0000313" key="2">
    <source>
        <dbReference type="EMBL" id="QCT94918.1"/>
    </source>
</evidence>
<accession>A0ABX5V9F5</accession>
<evidence type="ECO:0000259" key="1">
    <source>
        <dbReference type="Pfam" id="PF02541"/>
    </source>
</evidence>
<dbReference type="Proteomes" id="UP000306825">
    <property type="component" value="Chromosome"/>
</dbReference>
<name>A0ABX5V9F5_9BACT</name>
<dbReference type="SUPFAM" id="SSF53067">
    <property type="entry name" value="Actin-like ATPase domain"/>
    <property type="match status" value="2"/>
</dbReference>
<evidence type="ECO:0000313" key="3">
    <source>
        <dbReference type="Proteomes" id="UP000306825"/>
    </source>
</evidence>
<dbReference type="RefSeq" id="WP_138323593.1">
    <property type="nucleotide sequence ID" value="NZ_CP040463.1"/>
</dbReference>
<dbReference type="Pfam" id="PF02541">
    <property type="entry name" value="Ppx-GppA"/>
    <property type="match status" value="1"/>
</dbReference>
<dbReference type="Gene3D" id="3.30.420.150">
    <property type="entry name" value="Exopolyphosphatase. Domain 2"/>
    <property type="match status" value="1"/>
</dbReference>
<protein>
    <submittedName>
        <fullName evidence="2">Phosphatase</fullName>
    </submittedName>
</protein>
<proteinExistence type="predicted"/>
<dbReference type="PANTHER" id="PTHR30005">
    <property type="entry name" value="EXOPOLYPHOSPHATASE"/>
    <property type="match status" value="1"/>
</dbReference>
<dbReference type="EMBL" id="CP040463">
    <property type="protein sequence ID" value="QCT94918.1"/>
    <property type="molecule type" value="Genomic_DNA"/>
</dbReference>
<sequence>MIAIDLGSNTIRIVKWDCKENKKIDEFEKIIKTADGLVESGEINKEAIKRIIEAINEAKEKIDFNDKIVAVATEALRRAKNKDEVIKEIKEKTGIEFKIISPYEEAKYTALAVENCLNRCGYDARNFFLVDIGGGSTELILKHKNEIVSKSYKVGIVTLTQKYKTTDAIKIAAKKEVVKFKEFIDFVFNAYKKPKIFTASSGTPTTIAALKHGMNYKTYDPQKINGTIITPDDLDFWMDKLLKMEMKKREELVGVGRGDLIVSGIMIFKEIFRITKYNECIVCDDGVREGVAISECKKKMIKGYI</sequence>
<dbReference type="InterPro" id="IPR050273">
    <property type="entry name" value="GppA/Ppx_hydrolase"/>
</dbReference>
<dbReference type="InterPro" id="IPR043129">
    <property type="entry name" value="ATPase_NBD"/>
</dbReference>
<dbReference type="CDD" id="cd24054">
    <property type="entry name" value="ASKHA_NBD_AaPPX-GppA_MtPPX2-like"/>
    <property type="match status" value="1"/>
</dbReference>
<dbReference type="Gene3D" id="3.30.420.40">
    <property type="match status" value="1"/>
</dbReference>
<keyword evidence="3" id="KW-1185">Reference proteome</keyword>
<dbReference type="PANTHER" id="PTHR30005:SF0">
    <property type="entry name" value="RETROGRADE REGULATION PROTEIN 2"/>
    <property type="match status" value="1"/>
</dbReference>
<organism evidence="2 3">
    <name type="scientific">Caminibacter mediatlanticus TB-2</name>
    <dbReference type="NCBI Taxonomy" id="391592"/>
    <lineage>
        <taxon>Bacteria</taxon>
        <taxon>Pseudomonadati</taxon>
        <taxon>Campylobacterota</taxon>
        <taxon>Epsilonproteobacteria</taxon>
        <taxon>Nautiliales</taxon>
        <taxon>Nautiliaceae</taxon>
        <taxon>Caminibacter</taxon>
    </lineage>
</organism>
<dbReference type="InterPro" id="IPR003695">
    <property type="entry name" value="Ppx_GppA_N"/>
</dbReference>
<gene>
    <name evidence="2" type="ORF">FE773_06875</name>
</gene>
<feature type="domain" description="Ppx/GppA phosphatase N-terminal" evidence="1">
    <location>
        <begin position="28"/>
        <end position="298"/>
    </location>
</feature>
<reference evidence="2 3" key="1">
    <citation type="submission" date="2019-05" db="EMBL/GenBank/DDBJ databases">
        <title>A comparative analysis of the Nautiliaceae.</title>
        <authorList>
            <person name="Grosche A."/>
            <person name="Smedile F."/>
            <person name="Vetriani C."/>
        </authorList>
    </citation>
    <scope>NUCLEOTIDE SEQUENCE [LARGE SCALE GENOMIC DNA]</scope>
    <source>
        <strain evidence="2 3">TB-2</strain>
    </source>
</reference>